<gene>
    <name evidence="1" type="ORF">GCM10011352_37290</name>
</gene>
<dbReference type="RefSeq" id="WP_188751123.1">
    <property type="nucleotide sequence ID" value="NZ_BMIJ01000008.1"/>
</dbReference>
<dbReference type="CDD" id="cd01427">
    <property type="entry name" value="HAD_like"/>
    <property type="match status" value="1"/>
</dbReference>
<dbReference type="InterPro" id="IPR023214">
    <property type="entry name" value="HAD_sf"/>
</dbReference>
<dbReference type="Gene3D" id="1.10.150.400">
    <property type="match status" value="1"/>
</dbReference>
<sequence>METELSWRQVPNWSNIDWQCYSLVSFDIFDTLLHRSLATPKSLFIELGQLAAARGLVDGTLSPAEFAQLRVDIELQARKESTGESSEVTLDQIWQQAPSELPTEEILSLELDLEYSHSFVNPYTRDLLCYLLKQGIQVYLTSDTYFPRWFIERLLRKAGLDPDGVNILLSCEQDANKSSGALFKRLLELKPVPANRILHIGDDLTADYLQGQKAGLAVCYVGDIHLPASLYQGDMLLGLDHVQDPLRSLRRLGHFVSPERNESAAFFRYLGASVLGPGLAVFALWTVLDAQARGIRLICPIMREGGLLAPLLRSACKLVDAKMDVRPLFTSRRAAFLPAMGELDETALKQFAERRHFTLSDLITELNLPDVPEGMRAQLGLTLNEVLSREEWRQYLQSDEVKAAARNSSLASRQLLREYVDTLWHEHGPVALMDLGPGGNSLAWLADSIGDLADRISINYLFYGIPELSKHRRRGHRYAVFLPNTPESLPVLRLFNRSPEPIEVLLTGRYQTTLGYGRDTEGNVAPLLGEVFKASEQESLLGAFAEGVVLAWRHLAHLFPLVENERLTGRESRYSVLKQIQRLLELPTPLEAERLGDLQFDDNAGSLSYSRICSDEDHLRLVQWGPEEFMRQSRQLWGYKTHNIRWPQAVVSRVYPDFLCAQYRALFNDVEHRLLCVTLLEQVKSDSHTRATLYGGGKLGYEMLQEAGNRGIHVDWVVDSNATLHGLSLMDREIVSLRQAVEKGCGIFLVASAAFAQPIEQGILDYYDSRGLPPPPIYAIHRRKH</sequence>
<evidence type="ECO:0000313" key="1">
    <source>
        <dbReference type="EMBL" id="GGC07580.1"/>
    </source>
</evidence>
<accession>A0ABQ1KQH8</accession>
<name>A0ABQ1KQH8_9GAMM</name>
<reference evidence="2" key="1">
    <citation type="journal article" date="2019" name="Int. J. Syst. Evol. Microbiol.">
        <title>The Global Catalogue of Microorganisms (GCM) 10K type strain sequencing project: providing services to taxonomists for standard genome sequencing and annotation.</title>
        <authorList>
            <consortium name="The Broad Institute Genomics Platform"/>
            <consortium name="The Broad Institute Genome Sequencing Center for Infectious Disease"/>
            <person name="Wu L."/>
            <person name="Ma J."/>
        </authorList>
    </citation>
    <scope>NUCLEOTIDE SEQUENCE [LARGE SCALE GENOMIC DNA]</scope>
    <source>
        <strain evidence="2">CGMCC 1.15341</strain>
    </source>
</reference>
<dbReference type="Gene3D" id="3.40.50.1000">
    <property type="entry name" value="HAD superfamily/HAD-like"/>
    <property type="match status" value="1"/>
</dbReference>
<comment type="caution">
    <text evidence="1">The sequence shown here is derived from an EMBL/GenBank/DDBJ whole genome shotgun (WGS) entry which is preliminary data.</text>
</comment>
<keyword evidence="2" id="KW-1185">Reference proteome</keyword>
<evidence type="ECO:0008006" key="3">
    <source>
        <dbReference type="Google" id="ProtNLM"/>
    </source>
</evidence>
<organism evidence="1 2">
    <name type="scientific">Marinobacterium zhoushanense</name>
    <dbReference type="NCBI Taxonomy" id="1679163"/>
    <lineage>
        <taxon>Bacteria</taxon>
        <taxon>Pseudomonadati</taxon>
        <taxon>Pseudomonadota</taxon>
        <taxon>Gammaproteobacteria</taxon>
        <taxon>Oceanospirillales</taxon>
        <taxon>Oceanospirillaceae</taxon>
        <taxon>Marinobacterium</taxon>
    </lineage>
</organism>
<dbReference type="Pfam" id="PF00702">
    <property type="entry name" value="Hydrolase"/>
    <property type="match status" value="1"/>
</dbReference>
<protein>
    <recommendedName>
        <fullName evidence="3">HAD superfamily hydrolase (TIGR01549 family)</fullName>
    </recommendedName>
</protein>
<dbReference type="InterPro" id="IPR036412">
    <property type="entry name" value="HAD-like_sf"/>
</dbReference>
<dbReference type="Proteomes" id="UP000629025">
    <property type="component" value="Unassembled WGS sequence"/>
</dbReference>
<dbReference type="EMBL" id="BMIJ01000008">
    <property type="protein sequence ID" value="GGC07580.1"/>
    <property type="molecule type" value="Genomic_DNA"/>
</dbReference>
<dbReference type="SUPFAM" id="SSF56784">
    <property type="entry name" value="HAD-like"/>
    <property type="match status" value="1"/>
</dbReference>
<evidence type="ECO:0000313" key="2">
    <source>
        <dbReference type="Proteomes" id="UP000629025"/>
    </source>
</evidence>
<proteinExistence type="predicted"/>